<evidence type="ECO:0000313" key="9">
    <source>
        <dbReference type="EMBL" id="AUB55563.1"/>
    </source>
</evidence>
<dbReference type="PANTHER" id="PTHR42945:SF1">
    <property type="entry name" value="HISTIDINE BIOSYNTHESIS BIFUNCTIONAL PROTEIN HIS7"/>
    <property type="match status" value="1"/>
</dbReference>
<dbReference type="InterPro" id="IPR021130">
    <property type="entry name" value="PRib-ATP_PPHydrolase-like"/>
</dbReference>
<dbReference type="RefSeq" id="WP_100905542.1">
    <property type="nucleotide sequence ID" value="NZ_CP017766.1"/>
</dbReference>
<evidence type="ECO:0000313" key="10">
    <source>
        <dbReference type="Proteomes" id="UP000232806"/>
    </source>
</evidence>
<keyword evidence="6 8" id="KW-0067">ATP-binding</keyword>
<comment type="subcellular location">
    <subcellularLocation>
        <location evidence="8">Cytoplasm</location>
    </subcellularLocation>
</comment>
<keyword evidence="7 8" id="KW-0368">Histidine biosynthesis</keyword>
<evidence type="ECO:0000256" key="7">
    <source>
        <dbReference type="ARBA" id="ARBA00023102"/>
    </source>
</evidence>
<dbReference type="GO" id="GO:0000105">
    <property type="term" value="P:L-histidine biosynthetic process"/>
    <property type="evidence" value="ECO:0007669"/>
    <property type="project" value="UniProtKB-UniRule"/>
</dbReference>
<dbReference type="Gene3D" id="1.10.287.1080">
    <property type="entry name" value="MazG-like"/>
    <property type="match status" value="1"/>
</dbReference>
<dbReference type="GO" id="GO:0005737">
    <property type="term" value="C:cytoplasm"/>
    <property type="evidence" value="ECO:0007669"/>
    <property type="project" value="UniProtKB-SubCell"/>
</dbReference>
<organism evidence="9 10">
    <name type="scientific">Methanobacterium subterraneum</name>
    <dbReference type="NCBI Taxonomy" id="59277"/>
    <lineage>
        <taxon>Archaea</taxon>
        <taxon>Methanobacteriati</taxon>
        <taxon>Methanobacteriota</taxon>
        <taxon>Methanomada group</taxon>
        <taxon>Methanobacteria</taxon>
        <taxon>Methanobacteriales</taxon>
        <taxon>Methanobacteriaceae</taxon>
        <taxon>Methanobacterium</taxon>
    </lineage>
</organism>
<dbReference type="GeneID" id="35121088"/>
<dbReference type="SUPFAM" id="SSF101386">
    <property type="entry name" value="all-alpha NTP pyrophosphatases"/>
    <property type="match status" value="1"/>
</dbReference>
<protein>
    <recommendedName>
        <fullName evidence="8">Phosphoribosyl-ATP pyrophosphatase</fullName>
        <shortName evidence="8">PRA-PH</shortName>
        <ecNumber evidence="8">3.6.1.31</ecNumber>
    </recommendedName>
</protein>
<dbReference type="CDD" id="cd11534">
    <property type="entry name" value="NTP-PPase_HisIE_like"/>
    <property type="match status" value="1"/>
</dbReference>
<dbReference type="EC" id="3.6.1.31" evidence="8"/>
<dbReference type="PANTHER" id="PTHR42945">
    <property type="entry name" value="HISTIDINE BIOSYNTHESIS BIFUNCTIONAL PROTEIN"/>
    <property type="match status" value="1"/>
</dbReference>
<dbReference type="Proteomes" id="UP000232806">
    <property type="component" value="Chromosome"/>
</dbReference>
<comment type="pathway">
    <text evidence="2 8">Amino-acid biosynthesis; L-histidine biosynthesis; L-histidine from 5-phospho-alpha-D-ribose 1-diphosphate: step 2/9.</text>
</comment>
<proteinExistence type="inferred from homology"/>
<dbReference type="Pfam" id="PF01503">
    <property type="entry name" value="PRA-PH"/>
    <property type="match status" value="1"/>
</dbReference>
<dbReference type="NCBIfam" id="TIGR03188">
    <property type="entry name" value="histidine_hisI"/>
    <property type="match status" value="1"/>
</dbReference>
<dbReference type="AlphaFoldDB" id="A0A2H4VBV2"/>
<evidence type="ECO:0000256" key="6">
    <source>
        <dbReference type="ARBA" id="ARBA00022840"/>
    </source>
</evidence>
<gene>
    <name evidence="8" type="primary">hisE</name>
    <name evidence="9" type="ORF">BK007_05785</name>
</gene>
<name>A0A2H4VBV2_9EURY</name>
<evidence type="ECO:0000256" key="8">
    <source>
        <dbReference type="HAMAP-Rule" id="MF_01020"/>
    </source>
</evidence>
<evidence type="ECO:0000256" key="5">
    <source>
        <dbReference type="ARBA" id="ARBA00022801"/>
    </source>
</evidence>
<dbReference type="EMBL" id="CP017766">
    <property type="protein sequence ID" value="AUB55563.1"/>
    <property type="molecule type" value="Genomic_DNA"/>
</dbReference>
<dbReference type="OrthoDB" id="39686at2157"/>
<comment type="catalytic activity">
    <reaction evidence="1 8">
        <text>1-(5-phospho-beta-D-ribosyl)-ATP + H2O = 1-(5-phospho-beta-D-ribosyl)-5'-AMP + diphosphate + H(+)</text>
        <dbReference type="Rhea" id="RHEA:22828"/>
        <dbReference type="ChEBI" id="CHEBI:15377"/>
        <dbReference type="ChEBI" id="CHEBI:15378"/>
        <dbReference type="ChEBI" id="CHEBI:33019"/>
        <dbReference type="ChEBI" id="CHEBI:59457"/>
        <dbReference type="ChEBI" id="CHEBI:73183"/>
        <dbReference type="EC" id="3.6.1.31"/>
    </reaction>
</comment>
<evidence type="ECO:0000256" key="3">
    <source>
        <dbReference type="ARBA" id="ARBA00022605"/>
    </source>
</evidence>
<keyword evidence="8" id="KW-0963">Cytoplasm</keyword>
<dbReference type="GO" id="GO:0004636">
    <property type="term" value="F:phosphoribosyl-ATP diphosphatase activity"/>
    <property type="evidence" value="ECO:0007669"/>
    <property type="project" value="UniProtKB-UniRule"/>
</dbReference>
<dbReference type="UniPathway" id="UPA00031">
    <property type="reaction ID" value="UER00007"/>
</dbReference>
<reference evidence="9 10" key="1">
    <citation type="submission" date="2016-10" db="EMBL/GenBank/DDBJ databases">
        <title>Comparative genomics between deep and shallow subseafloor isolates.</title>
        <authorList>
            <person name="Ishii S."/>
            <person name="Miller J.R."/>
            <person name="Sutton G."/>
            <person name="Suzuki S."/>
            <person name="Methe B."/>
            <person name="Inagaki F."/>
            <person name="Imachi H."/>
        </authorList>
    </citation>
    <scope>NUCLEOTIDE SEQUENCE [LARGE SCALE GENOMIC DNA]</scope>
    <source>
        <strain evidence="9 10">MO-MB1</strain>
    </source>
</reference>
<keyword evidence="3 8" id="KW-0028">Amino-acid biosynthesis</keyword>
<keyword evidence="4 8" id="KW-0547">Nucleotide-binding</keyword>
<accession>A0A2H4VBV2</accession>
<keyword evidence="5 8" id="KW-0378">Hydrolase</keyword>
<evidence type="ECO:0000256" key="1">
    <source>
        <dbReference type="ARBA" id="ARBA00001460"/>
    </source>
</evidence>
<dbReference type="InterPro" id="IPR008179">
    <property type="entry name" value="HisE"/>
</dbReference>
<evidence type="ECO:0000256" key="2">
    <source>
        <dbReference type="ARBA" id="ARBA00005204"/>
    </source>
</evidence>
<evidence type="ECO:0000256" key="4">
    <source>
        <dbReference type="ARBA" id="ARBA00022741"/>
    </source>
</evidence>
<dbReference type="HAMAP" id="MF_01020">
    <property type="entry name" value="HisE"/>
    <property type="match status" value="1"/>
</dbReference>
<dbReference type="GO" id="GO:0005524">
    <property type="term" value="F:ATP binding"/>
    <property type="evidence" value="ECO:0007669"/>
    <property type="project" value="UniProtKB-KW"/>
</dbReference>
<sequence>MNDGIIREVYQVLEDRRDHPIDSYTSRIMQDDDKKAEDKILEKIGEEAAEVIIASKNDEDLVYESADLIFHTLLLLVYKGVDLDELFQEFEKRRG</sequence>
<comment type="similarity">
    <text evidence="8">Belongs to the PRA-PH family.</text>
</comment>